<evidence type="ECO:0000256" key="1">
    <source>
        <dbReference type="ARBA" id="ARBA00022741"/>
    </source>
</evidence>
<feature type="domain" description="ATPase dynein-related AAA" evidence="3">
    <location>
        <begin position="86"/>
        <end position="225"/>
    </location>
</feature>
<proteinExistence type="predicted"/>
<dbReference type="GO" id="GO:0005524">
    <property type="term" value="F:ATP binding"/>
    <property type="evidence" value="ECO:0007669"/>
    <property type="project" value="UniProtKB-KW"/>
</dbReference>
<dbReference type="Pfam" id="PF07728">
    <property type="entry name" value="AAA_5"/>
    <property type="match status" value="1"/>
</dbReference>
<dbReference type="GO" id="GO:0030687">
    <property type="term" value="C:preribosome, large subunit precursor"/>
    <property type="evidence" value="ECO:0007669"/>
    <property type="project" value="TreeGrafter"/>
</dbReference>
<comment type="caution">
    <text evidence="4">The sequence shown here is derived from an EMBL/GenBank/DDBJ whole genome shotgun (WGS) entry which is preliminary data.</text>
</comment>
<dbReference type="AlphaFoldDB" id="A0A835HP06"/>
<keyword evidence="1" id="KW-0547">Nucleotide-binding</keyword>
<dbReference type="EMBL" id="JADFTS010000006">
    <property type="protein sequence ID" value="KAF9601894.1"/>
    <property type="molecule type" value="Genomic_DNA"/>
</dbReference>
<dbReference type="FunFam" id="3.40.50.300:FF:001384">
    <property type="entry name" value="Midasin"/>
    <property type="match status" value="1"/>
</dbReference>
<gene>
    <name evidence="4" type="ORF">IFM89_023958</name>
</gene>
<dbReference type="GO" id="GO:0005634">
    <property type="term" value="C:nucleus"/>
    <property type="evidence" value="ECO:0007669"/>
    <property type="project" value="TreeGrafter"/>
</dbReference>
<dbReference type="OrthoDB" id="5186at2759"/>
<dbReference type="SUPFAM" id="SSF52540">
    <property type="entry name" value="P-loop containing nucleoside triphosphate hydrolases"/>
    <property type="match status" value="2"/>
</dbReference>
<evidence type="ECO:0000313" key="4">
    <source>
        <dbReference type="EMBL" id="KAF9601894.1"/>
    </source>
</evidence>
<dbReference type="InterPro" id="IPR011704">
    <property type="entry name" value="ATPase_dyneun-rel_AAA"/>
</dbReference>
<dbReference type="GO" id="GO:0000027">
    <property type="term" value="P:ribosomal large subunit assembly"/>
    <property type="evidence" value="ECO:0007669"/>
    <property type="project" value="TreeGrafter"/>
</dbReference>
<sequence length="459" mass="51061">MFVLQSDIHSEDSQLSQLQTFGWDAIGRSEESMLNNVVQSDKYFGIAPFNISKGDDDCKPEGFEFLAPTTCRNAMRVLRAMQLRKPVLLEGSPGVGKTSLIVAIGKYSGHRVVRINLSGQTDIMDLLGSDLPVEDAEGMRFAWSDGILLQALKNGDWVLLDELNLAPQSVLEGLNAILDHRAEVFIPELGQTYKCPTSFRVFACQNPSCQGGGWKWLPKSFLNRFTKVWVLLDKNFFSFFISARNLILFIFSGALESSKEDVFLNTVYIQRMRTAADRQEVVKLCAEVFGVKPFINPYPRLQHQWLCILVGPSASGKSSVVRLLADLTGNVLNELNLSSATDISELLGCFEQYNAFRSFRSALTQVERYIDEYCGLSLELEAIVLERKDLVSKWFKLLSSMYGNPTAASASAYADSWKSGSGSSLAPLILIVEQLKLGLEKYHFPVSGSAKNLNKVLKS</sequence>
<dbReference type="GO" id="GO:0016887">
    <property type="term" value="F:ATP hydrolysis activity"/>
    <property type="evidence" value="ECO:0007669"/>
    <property type="project" value="InterPro"/>
</dbReference>
<dbReference type="CDD" id="cd00009">
    <property type="entry name" value="AAA"/>
    <property type="match status" value="1"/>
</dbReference>
<evidence type="ECO:0000313" key="5">
    <source>
        <dbReference type="Proteomes" id="UP000631114"/>
    </source>
</evidence>
<dbReference type="Proteomes" id="UP000631114">
    <property type="component" value="Unassembled WGS sequence"/>
</dbReference>
<keyword evidence="2" id="KW-0067">ATP-binding</keyword>
<keyword evidence="5" id="KW-1185">Reference proteome</keyword>
<dbReference type="PANTHER" id="PTHR48103">
    <property type="entry name" value="MIDASIN-RELATED"/>
    <property type="match status" value="1"/>
</dbReference>
<evidence type="ECO:0000259" key="3">
    <source>
        <dbReference type="Pfam" id="PF07728"/>
    </source>
</evidence>
<feature type="non-terminal residue" evidence="4">
    <location>
        <position position="459"/>
    </location>
</feature>
<protein>
    <recommendedName>
        <fullName evidence="3">ATPase dynein-related AAA domain-containing protein</fullName>
    </recommendedName>
</protein>
<dbReference type="GO" id="GO:0000055">
    <property type="term" value="P:ribosomal large subunit export from nucleus"/>
    <property type="evidence" value="ECO:0007669"/>
    <property type="project" value="TreeGrafter"/>
</dbReference>
<reference evidence="4 5" key="1">
    <citation type="submission" date="2020-10" db="EMBL/GenBank/DDBJ databases">
        <title>The Coptis chinensis genome and diversification of protoberbering-type alkaloids.</title>
        <authorList>
            <person name="Wang B."/>
            <person name="Shu S."/>
            <person name="Song C."/>
            <person name="Liu Y."/>
        </authorList>
    </citation>
    <scope>NUCLEOTIDE SEQUENCE [LARGE SCALE GENOMIC DNA]</scope>
    <source>
        <strain evidence="4">HL-2020</strain>
        <tissue evidence="4">Leaf</tissue>
    </source>
</reference>
<dbReference type="PANTHER" id="PTHR48103:SF2">
    <property type="entry name" value="MIDASIN"/>
    <property type="match status" value="1"/>
</dbReference>
<name>A0A835HP06_9MAGN</name>
<organism evidence="4 5">
    <name type="scientific">Coptis chinensis</name>
    <dbReference type="NCBI Taxonomy" id="261450"/>
    <lineage>
        <taxon>Eukaryota</taxon>
        <taxon>Viridiplantae</taxon>
        <taxon>Streptophyta</taxon>
        <taxon>Embryophyta</taxon>
        <taxon>Tracheophyta</taxon>
        <taxon>Spermatophyta</taxon>
        <taxon>Magnoliopsida</taxon>
        <taxon>Ranunculales</taxon>
        <taxon>Ranunculaceae</taxon>
        <taxon>Coptidoideae</taxon>
        <taxon>Coptis</taxon>
    </lineage>
</organism>
<accession>A0A835HP06</accession>
<evidence type="ECO:0000256" key="2">
    <source>
        <dbReference type="ARBA" id="ARBA00022840"/>
    </source>
</evidence>
<dbReference type="InterPro" id="IPR027417">
    <property type="entry name" value="P-loop_NTPase"/>
</dbReference>
<dbReference type="Gene3D" id="3.40.50.300">
    <property type="entry name" value="P-loop containing nucleotide triphosphate hydrolases"/>
    <property type="match status" value="2"/>
</dbReference>